<evidence type="ECO:0000256" key="1">
    <source>
        <dbReference type="ARBA" id="ARBA00001946"/>
    </source>
</evidence>
<keyword evidence="6" id="KW-0456">Lyase</keyword>
<evidence type="ECO:0000313" key="12">
    <source>
        <dbReference type="Proteomes" id="UP000244005"/>
    </source>
</evidence>
<dbReference type="OMA" id="MTRQASH"/>
<dbReference type="PROSITE" id="PS00781">
    <property type="entry name" value="PEPCASE_1"/>
    <property type="match status" value="1"/>
</dbReference>
<dbReference type="GO" id="GO:0015977">
    <property type="term" value="P:carbon fixation"/>
    <property type="evidence" value="ECO:0007669"/>
    <property type="project" value="UniProtKB-KW"/>
</dbReference>
<dbReference type="PANTHER" id="PTHR30523">
    <property type="entry name" value="PHOSPHOENOLPYRUVATE CARBOXYLASE"/>
    <property type="match status" value="1"/>
</dbReference>
<comment type="cofactor">
    <cofactor evidence="1">
        <name>Mg(2+)</name>
        <dbReference type="ChEBI" id="CHEBI:18420"/>
    </cofactor>
</comment>
<dbReference type="Proteomes" id="UP000244005">
    <property type="component" value="Unassembled WGS sequence"/>
</dbReference>
<dbReference type="GO" id="GO:0006099">
    <property type="term" value="P:tricarboxylic acid cycle"/>
    <property type="evidence" value="ECO:0007669"/>
    <property type="project" value="InterPro"/>
</dbReference>
<dbReference type="CDD" id="cd04899">
    <property type="entry name" value="ACT_ACR-UUR-like_2"/>
    <property type="match status" value="1"/>
</dbReference>
<dbReference type="InterPro" id="IPR045865">
    <property type="entry name" value="ACT-like_dom_sf"/>
</dbReference>
<comment type="similarity">
    <text evidence="2">Belongs to the PEPCase type 1 family.</text>
</comment>
<evidence type="ECO:0000256" key="7">
    <source>
        <dbReference type="ARBA" id="ARBA00023300"/>
    </source>
</evidence>
<reference evidence="12" key="1">
    <citation type="journal article" date="2017" name="Cell">
        <title>Insights into land plant evolution garnered from the Marchantia polymorpha genome.</title>
        <authorList>
            <person name="Bowman J.L."/>
            <person name="Kohchi T."/>
            <person name="Yamato K.T."/>
            <person name="Jenkins J."/>
            <person name="Shu S."/>
            <person name="Ishizaki K."/>
            <person name="Yamaoka S."/>
            <person name="Nishihama R."/>
            <person name="Nakamura Y."/>
            <person name="Berger F."/>
            <person name="Adam C."/>
            <person name="Aki S.S."/>
            <person name="Althoff F."/>
            <person name="Araki T."/>
            <person name="Arteaga-Vazquez M.A."/>
            <person name="Balasubrmanian S."/>
            <person name="Barry K."/>
            <person name="Bauer D."/>
            <person name="Boehm C.R."/>
            <person name="Briginshaw L."/>
            <person name="Caballero-Perez J."/>
            <person name="Catarino B."/>
            <person name="Chen F."/>
            <person name="Chiyoda S."/>
            <person name="Chovatia M."/>
            <person name="Davies K.M."/>
            <person name="Delmans M."/>
            <person name="Demura T."/>
            <person name="Dierschke T."/>
            <person name="Dolan L."/>
            <person name="Dorantes-Acosta A.E."/>
            <person name="Eklund D.M."/>
            <person name="Florent S.N."/>
            <person name="Flores-Sandoval E."/>
            <person name="Fujiyama A."/>
            <person name="Fukuzawa H."/>
            <person name="Galik B."/>
            <person name="Grimanelli D."/>
            <person name="Grimwood J."/>
            <person name="Grossniklaus U."/>
            <person name="Hamada T."/>
            <person name="Haseloff J."/>
            <person name="Hetherington A.J."/>
            <person name="Higo A."/>
            <person name="Hirakawa Y."/>
            <person name="Hundley H.N."/>
            <person name="Ikeda Y."/>
            <person name="Inoue K."/>
            <person name="Inoue S.I."/>
            <person name="Ishida S."/>
            <person name="Jia Q."/>
            <person name="Kakita M."/>
            <person name="Kanazawa T."/>
            <person name="Kawai Y."/>
            <person name="Kawashima T."/>
            <person name="Kennedy M."/>
            <person name="Kinose K."/>
            <person name="Kinoshita T."/>
            <person name="Kohara Y."/>
            <person name="Koide E."/>
            <person name="Komatsu K."/>
            <person name="Kopischke S."/>
            <person name="Kubo M."/>
            <person name="Kyozuka J."/>
            <person name="Lagercrantz U."/>
            <person name="Lin S.S."/>
            <person name="Lindquist E."/>
            <person name="Lipzen A.M."/>
            <person name="Lu C.W."/>
            <person name="De Luna E."/>
            <person name="Martienssen R.A."/>
            <person name="Minamino N."/>
            <person name="Mizutani M."/>
            <person name="Mizutani M."/>
            <person name="Mochizuki N."/>
            <person name="Monte I."/>
            <person name="Mosher R."/>
            <person name="Nagasaki H."/>
            <person name="Nakagami H."/>
            <person name="Naramoto S."/>
            <person name="Nishitani K."/>
            <person name="Ohtani M."/>
            <person name="Okamoto T."/>
            <person name="Okumura M."/>
            <person name="Phillips J."/>
            <person name="Pollak B."/>
            <person name="Reinders A."/>
            <person name="Rovekamp M."/>
            <person name="Sano R."/>
            <person name="Sawa S."/>
            <person name="Schmid M.W."/>
            <person name="Shirakawa M."/>
            <person name="Solano R."/>
            <person name="Spunde A."/>
            <person name="Suetsugu N."/>
            <person name="Sugano S."/>
            <person name="Sugiyama A."/>
            <person name="Sun R."/>
            <person name="Suzuki Y."/>
            <person name="Takenaka M."/>
            <person name="Takezawa D."/>
            <person name="Tomogane H."/>
            <person name="Tsuzuki M."/>
            <person name="Ueda T."/>
            <person name="Umeda M."/>
            <person name="Ward J.M."/>
            <person name="Watanabe Y."/>
            <person name="Yazaki K."/>
            <person name="Yokoyama R."/>
            <person name="Yoshitake Y."/>
            <person name="Yotsui I."/>
            <person name="Zachgo S."/>
            <person name="Schmutz J."/>
        </authorList>
    </citation>
    <scope>NUCLEOTIDE SEQUENCE [LARGE SCALE GENOMIC DNA]</scope>
    <source>
        <strain evidence="12">Tak-1</strain>
    </source>
</reference>
<dbReference type="EMBL" id="KZ772702">
    <property type="protein sequence ID" value="PTQ42341.1"/>
    <property type="molecule type" value="Genomic_DNA"/>
</dbReference>
<dbReference type="GO" id="GO:0005829">
    <property type="term" value="C:cytosol"/>
    <property type="evidence" value="ECO:0000318"/>
    <property type="project" value="GO_Central"/>
</dbReference>
<dbReference type="OrthoDB" id="1365747at2759"/>
<keyword evidence="12" id="KW-1185">Reference proteome</keyword>
<evidence type="ECO:0000313" key="11">
    <source>
        <dbReference type="EMBL" id="PTQ42341.1"/>
    </source>
</evidence>
<keyword evidence="7" id="KW-0120">Carbon dioxide fixation</keyword>
<feature type="active site" evidence="8">
    <location>
        <position position="377"/>
    </location>
</feature>
<dbReference type="InterPro" id="IPR033129">
    <property type="entry name" value="PEPCASE_His_AS"/>
</dbReference>
<comment type="subunit">
    <text evidence="3">Homotetramer.</text>
</comment>
<evidence type="ECO:0000256" key="8">
    <source>
        <dbReference type="PROSITE-ProRule" id="PRU10111"/>
    </source>
</evidence>
<sequence length="1191" mass="134606">MAQTYATSALSTRLSENLLLSKLGEDCSHQRSKTMSRSNFLGNVNTLSSGATLLPCISQRRRDFTTAVSNSHKERNGHFQQAIRKVFAAPTVPGLSTATLSESCTARFPGWVRKVGSGPFRRPVKISSSTLQVSVEPNADFSVRLDNEARSGLTVVEIEGVDQENLLADVTSAFSELGVSVQSAKVSTSNDRIRDIFSVVDSETKRAIPEEKWSMIKEKVLISLKHRKSQESKLEDPLLLDQVSFLCSALDKVVTEHGKADVVEAAYTLQRGFEALKLDEDPRKRADLLRYIDNMDKTLITAVIRIFYLYSSLLNVADEAHSHRGRREQVWASMNATPLWYASFDHTLRLFRKADVGPRDLQSLLDRCEYNPVFTAHPTEARRREILTCLHRIFELCSSREDPRLSPAQKTEIEAEVEAEIEILWRTDEMRQQKPTVMEEIMTGLDYFRFSLFEAVCTTYRYAENSLNHVYPNSGVKIPSFIKFGSWIGGDRDGNPFVLPETTVMAALLASRLIIAEYIRRCRICQDTLTHSLLICEVAPELLESLEEDKKVMQKIPALRHQIASFEQEPYRLKLRVIRHRLEQILRSVNARLRELGGSNYSDELLIDIEYNIDEIPGLDPKEGAYANEEGFLHDLKLIDKSLRACGDDRLADSKLKDLIRLGETFGFHLCSLDVRQESTVHSKAVGECMQLLGMTEDYESLSESDKIQKLAEALCLPPPVDKLEALEEKMTESTQQVLGICKAVAEIMNTISKKAISSYVISMTRQASHVLEVLFLSWLTCQGLTERKVAGEWQAKLVVSPLFETIPDLEHMPEALEQLLGNSTYMSILEATGGVQEVMLGYSDSCKDGGIAASAFNLYKAQEVIRKITKEAGVKSRIFHGRGGTVGRGAGPTHESILAQPPGSVDGKIKFTEQGEVITYRYGNSPTAAYELTVGITGLLKASHPSLRTKMVDNAKYFQIMDKVADYAEKHYRELTDKTEGFYDYFYEATVVNEVALINIGSRPSRRKAAVRDKTSLRAIPWVFGWAQSRHTLPAWYGVGSGLLGYTQNDPALIRELQIMYNEWPFFRNFLSNVQMSLFKASMEIAQEYARLCRNRITERLVYDLVAHEFQLTVEQILMVSQQSQLLEDNPSLERSFDTRRKYLDPLNHIQVILLGRRRDPTLSEDRIKFWEKPLLRTIKAIASNMRNTG</sequence>
<keyword evidence="5" id="KW-0460">Magnesium</keyword>
<accession>A0A2R6X8A9</accession>
<proteinExistence type="inferred from homology"/>
<dbReference type="Gene3D" id="1.20.1440.90">
    <property type="entry name" value="Phosphoenolpyruvate/pyruvate domain"/>
    <property type="match status" value="1"/>
</dbReference>
<evidence type="ECO:0000256" key="4">
    <source>
        <dbReference type="ARBA" id="ARBA00012305"/>
    </source>
</evidence>
<gene>
    <name evidence="11" type="ORF">MARPO_0030s0078</name>
</gene>
<evidence type="ECO:0000256" key="2">
    <source>
        <dbReference type="ARBA" id="ARBA00008346"/>
    </source>
</evidence>
<dbReference type="PROSITE" id="PS00393">
    <property type="entry name" value="PEPCASE_2"/>
    <property type="match status" value="1"/>
</dbReference>
<evidence type="ECO:0000256" key="6">
    <source>
        <dbReference type="ARBA" id="ARBA00023239"/>
    </source>
</evidence>
<dbReference type="Gramene" id="Mp8g17440.1">
    <property type="protein sequence ID" value="Mp8g17440.1.cds"/>
    <property type="gene ID" value="Mp8g17440"/>
</dbReference>
<evidence type="ECO:0000256" key="3">
    <source>
        <dbReference type="ARBA" id="ARBA00011881"/>
    </source>
</evidence>
<dbReference type="AlphaFoldDB" id="A0A2R6X8A9"/>
<name>A0A2R6X8A9_MARPO</name>
<dbReference type="InterPro" id="IPR015813">
    <property type="entry name" value="Pyrv/PenolPyrv_kinase-like_dom"/>
</dbReference>
<dbReference type="NCBIfam" id="NF000584">
    <property type="entry name" value="PRK00009.1"/>
    <property type="match status" value="1"/>
</dbReference>
<dbReference type="InterPro" id="IPR021135">
    <property type="entry name" value="PEP_COase"/>
</dbReference>
<dbReference type="SUPFAM" id="SSF55021">
    <property type="entry name" value="ACT-like"/>
    <property type="match status" value="1"/>
</dbReference>
<dbReference type="PROSITE" id="PS51671">
    <property type="entry name" value="ACT"/>
    <property type="match status" value="1"/>
</dbReference>
<dbReference type="EC" id="4.1.1.31" evidence="4"/>
<dbReference type="PRINTS" id="PR00150">
    <property type="entry name" value="PEPCARBXLASE"/>
</dbReference>
<dbReference type="GO" id="GO:0008964">
    <property type="term" value="F:phosphoenolpyruvate carboxylase activity"/>
    <property type="evidence" value="ECO:0000318"/>
    <property type="project" value="GO_Central"/>
</dbReference>
<protein>
    <recommendedName>
        <fullName evidence="4">phosphoenolpyruvate carboxylase</fullName>
        <ecNumber evidence="4">4.1.1.31</ecNumber>
    </recommendedName>
</protein>
<dbReference type="HAMAP" id="MF_00595">
    <property type="entry name" value="PEPcase_type1"/>
    <property type="match status" value="1"/>
</dbReference>
<evidence type="ECO:0000259" key="10">
    <source>
        <dbReference type="PROSITE" id="PS51671"/>
    </source>
</evidence>
<evidence type="ECO:0000256" key="5">
    <source>
        <dbReference type="ARBA" id="ARBA00022842"/>
    </source>
</evidence>
<dbReference type="Pfam" id="PF00311">
    <property type="entry name" value="PEPcase"/>
    <property type="match status" value="1"/>
</dbReference>
<evidence type="ECO:0000256" key="9">
    <source>
        <dbReference type="PROSITE-ProRule" id="PRU10112"/>
    </source>
</evidence>
<dbReference type="InterPro" id="IPR022805">
    <property type="entry name" value="PEP_COase_bac/pln-type"/>
</dbReference>
<organism evidence="11 12">
    <name type="scientific">Marchantia polymorpha</name>
    <name type="common">Common liverwort</name>
    <name type="synonym">Marchantia aquatica</name>
    <dbReference type="NCBI Taxonomy" id="3197"/>
    <lineage>
        <taxon>Eukaryota</taxon>
        <taxon>Viridiplantae</taxon>
        <taxon>Streptophyta</taxon>
        <taxon>Embryophyta</taxon>
        <taxon>Marchantiophyta</taxon>
        <taxon>Marchantiopsida</taxon>
        <taxon>Marchantiidae</taxon>
        <taxon>Marchantiales</taxon>
        <taxon>Marchantiaceae</taxon>
        <taxon>Marchantia</taxon>
    </lineage>
</organism>
<feature type="active site" evidence="9">
    <location>
        <position position="848"/>
    </location>
</feature>
<dbReference type="InterPro" id="IPR002912">
    <property type="entry name" value="ACT_dom"/>
</dbReference>
<dbReference type="InterPro" id="IPR018129">
    <property type="entry name" value="PEP_COase_Lys_AS"/>
</dbReference>
<feature type="domain" description="ACT" evidence="10">
    <location>
        <begin position="155"/>
        <end position="237"/>
    </location>
</feature>
<dbReference type="PANTHER" id="PTHR30523:SF46">
    <property type="entry name" value="PHOSPHOENOLPYRUVATE CARBOXYLASE"/>
    <property type="match status" value="1"/>
</dbReference>
<dbReference type="SUPFAM" id="SSF51621">
    <property type="entry name" value="Phosphoenolpyruvate/pyruvate domain"/>
    <property type="match status" value="1"/>
</dbReference>